<dbReference type="AlphaFoldDB" id="A1HNU0"/>
<dbReference type="InterPro" id="IPR011004">
    <property type="entry name" value="Trimer_LpxA-like_sf"/>
</dbReference>
<dbReference type="GO" id="GO:0008878">
    <property type="term" value="F:glucose-1-phosphate adenylyltransferase activity"/>
    <property type="evidence" value="ECO:0007669"/>
    <property type="project" value="UniProtKB-EC"/>
</dbReference>
<dbReference type="InterPro" id="IPR011831">
    <property type="entry name" value="ADP-Glc_PPase"/>
</dbReference>
<dbReference type="eggNOG" id="COG0448">
    <property type="taxonomic scope" value="Bacteria"/>
</dbReference>
<dbReference type="SUPFAM" id="SSF51161">
    <property type="entry name" value="Trimeric LpxA-like enzymes"/>
    <property type="match status" value="1"/>
</dbReference>
<feature type="domain" description="Glucose-1-phosphate adenylyltransferase/Bifunctional protein GlmU-like C-terminal hexapeptide" evidence="4">
    <location>
        <begin position="287"/>
        <end position="351"/>
    </location>
</feature>
<dbReference type="InterPro" id="IPR005835">
    <property type="entry name" value="NTP_transferase_dom"/>
</dbReference>
<dbReference type="Pfam" id="PF24894">
    <property type="entry name" value="Hexapep_GlmU"/>
    <property type="match status" value="1"/>
</dbReference>
<dbReference type="PANTHER" id="PTHR43523">
    <property type="entry name" value="GLUCOSE-1-PHOSPHATE ADENYLYLTRANSFERASE-RELATED"/>
    <property type="match status" value="1"/>
</dbReference>
<comment type="similarity">
    <text evidence="1">Belongs to the bacterial/plant glucose-1-phosphate adenylyltransferase family.</text>
</comment>
<proteinExistence type="inferred from homology"/>
<organism evidence="5 6">
    <name type="scientific">Thermosinus carboxydivorans Nor1</name>
    <dbReference type="NCBI Taxonomy" id="401526"/>
    <lineage>
        <taxon>Bacteria</taxon>
        <taxon>Bacillati</taxon>
        <taxon>Bacillota</taxon>
        <taxon>Negativicutes</taxon>
        <taxon>Selenomonadales</taxon>
        <taxon>Sporomusaceae</taxon>
        <taxon>Thermosinus</taxon>
    </lineage>
</organism>
<dbReference type="CDD" id="cd04651">
    <property type="entry name" value="LbH_G1P_AT_C"/>
    <property type="match status" value="1"/>
</dbReference>
<dbReference type="EMBL" id="AAWL01000003">
    <property type="protein sequence ID" value="EAX48442.1"/>
    <property type="molecule type" value="Genomic_DNA"/>
</dbReference>
<gene>
    <name evidence="5" type="ORF">TcarDRAFT_2392</name>
</gene>
<keyword evidence="2" id="KW-0320">Glycogen biosynthesis</keyword>
<dbReference type="InterPro" id="IPR029044">
    <property type="entry name" value="Nucleotide-diphossugar_trans"/>
</dbReference>
<accession>A1HNU0</accession>
<dbReference type="CDD" id="cd02508">
    <property type="entry name" value="ADP_Glucose_PP"/>
    <property type="match status" value="1"/>
</dbReference>
<keyword evidence="5" id="KW-0808">Transferase</keyword>
<dbReference type="Gene3D" id="3.90.550.10">
    <property type="entry name" value="Spore Coat Polysaccharide Biosynthesis Protein SpsA, Chain A"/>
    <property type="match status" value="1"/>
</dbReference>
<dbReference type="InterPro" id="IPR011832">
    <property type="entry name" value="GlgDAde_trans"/>
</dbReference>
<dbReference type="InterPro" id="IPR056818">
    <property type="entry name" value="GlmU/GlgC-like_hexapep"/>
</dbReference>
<dbReference type="Pfam" id="PF00483">
    <property type="entry name" value="NTP_transferase"/>
    <property type="match status" value="1"/>
</dbReference>
<protein>
    <submittedName>
        <fullName evidence="5">Glucose-1-phosphate adenylyltransferase, GlgD subunit</fullName>
        <ecNumber evidence="5">2.7.7.27</ecNumber>
    </submittedName>
</protein>
<sequence length="370" mass="40544">MADMVGLINLHEPEEKALAELTGHRPLAAVPFGGRYRLIDFALSNMVNSGIRNVGILFKQKYRSLFDHLRSGKDWDLARKHGGLIMLPPSDHADDRGDLGNFFANLEFIRRSHEPYVAVSGTATVCNIDLREALAVHRAHSADLTIVYCEQPRPKDCADTTYELTIDADGRVKDVALATSSSGKRINIPLNMFILTKDVLIDLVTAGSARGDYCFFHHGIIQKLPRLKAYAYRFLGHVAHISGIASYLDHNLALLDPAIWHELFFASGAIHTKSKDEPPTKYINGALVRNSLVASGCLIAGRVESSVLFRNVKIGAGAAVSRSVIMQRCVIEPGAVLENVICDKDVHITAGKLLKGEPCYPLVIKKGVTV</sequence>
<evidence type="ECO:0000256" key="2">
    <source>
        <dbReference type="ARBA" id="ARBA00023056"/>
    </source>
</evidence>
<dbReference type="GO" id="GO:0005978">
    <property type="term" value="P:glycogen biosynthetic process"/>
    <property type="evidence" value="ECO:0007669"/>
    <property type="project" value="UniProtKB-KW"/>
</dbReference>
<evidence type="ECO:0000256" key="1">
    <source>
        <dbReference type="ARBA" id="ARBA00010443"/>
    </source>
</evidence>
<dbReference type="Gene3D" id="2.160.10.10">
    <property type="entry name" value="Hexapeptide repeat proteins"/>
    <property type="match status" value="1"/>
</dbReference>
<dbReference type="PANTHER" id="PTHR43523:SF6">
    <property type="entry name" value="GLYCOGEN BIOSYNTHESIS PROTEIN GLGD"/>
    <property type="match status" value="1"/>
</dbReference>
<dbReference type="NCBIfam" id="TIGR02092">
    <property type="entry name" value="glgD"/>
    <property type="match status" value="1"/>
</dbReference>
<reference evidence="5 6" key="1">
    <citation type="submission" date="2007-01" db="EMBL/GenBank/DDBJ databases">
        <title>Annotation of the draft genome assembly of Thermosinus carboxydivorans Nor1.</title>
        <authorList>
            <consortium name="US DOE Joint Genome Institute (JGI-ORNL)"/>
            <person name="Larimer F."/>
            <person name="Land M."/>
            <person name="Hauser L."/>
        </authorList>
    </citation>
    <scope>NUCLEOTIDE SEQUENCE [LARGE SCALE GENOMIC DNA]</scope>
    <source>
        <strain evidence="5 6">Nor1</strain>
    </source>
</reference>
<evidence type="ECO:0000313" key="5">
    <source>
        <dbReference type="EMBL" id="EAX48442.1"/>
    </source>
</evidence>
<dbReference type="EC" id="2.7.7.27" evidence="5"/>
<reference evidence="5 6" key="2">
    <citation type="submission" date="2007-01" db="EMBL/GenBank/DDBJ databases">
        <title>Sequencing of the draft genome and assembly of Thermosinus carboxydivorans Nor1.</title>
        <authorList>
            <consortium name="US DOE Joint Genome Institute (JGI-PGF)"/>
            <person name="Copeland A."/>
            <person name="Lucas S."/>
            <person name="Lapidus A."/>
            <person name="Barry K."/>
            <person name="Glavina del Rio T."/>
            <person name="Dalin E."/>
            <person name="Tice H."/>
            <person name="Bruce D."/>
            <person name="Pitluck S."/>
            <person name="Richardson P."/>
        </authorList>
    </citation>
    <scope>NUCLEOTIDE SEQUENCE [LARGE SCALE GENOMIC DNA]</scope>
    <source>
        <strain evidence="5 6">Nor1</strain>
    </source>
</reference>
<dbReference type="OrthoDB" id="9801810at2"/>
<comment type="caution">
    <text evidence="5">The sequence shown here is derived from an EMBL/GenBank/DDBJ whole genome shotgun (WGS) entry which is preliminary data.</text>
</comment>
<feature type="domain" description="Nucleotidyl transferase" evidence="3">
    <location>
        <begin position="18"/>
        <end position="151"/>
    </location>
</feature>
<evidence type="ECO:0000259" key="3">
    <source>
        <dbReference type="Pfam" id="PF00483"/>
    </source>
</evidence>
<keyword evidence="6" id="KW-1185">Reference proteome</keyword>
<keyword evidence="5" id="KW-0548">Nucleotidyltransferase</keyword>
<dbReference type="SUPFAM" id="SSF53448">
    <property type="entry name" value="Nucleotide-diphospho-sugar transferases"/>
    <property type="match status" value="1"/>
</dbReference>
<name>A1HNU0_9FIRM</name>
<dbReference type="RefSeq" id="WP_007288690.1">
    <property type="nucleotide sequence ID" value="NZ_AAWL01000003.1"/>
</dbReference>
<evidence type="ECO:0000259" key="4">
    <source>
        <dbReference type="Pfam" id="PF24894"/>
    </source>
</evidence>
<evidence type="ECO:0000313" key="6">
    <source>
        <dbReference type="Proteomes" id="UP000005139"/>
    </source>
</evidence>
<dbReference type="Proteomes" id="UP000005139">
    <property type="component" value="Unassembled WGS sequence"/>
</dbReference>